<dbReference type="EMBL" id="SNWQ01000045">
    <property type="protein sequence ID" value="TDO29673.1"/>
    <property type="molecule type" value="Genomic_DNA"/>
</dbReference>
<name>A0A4R6J314_9ACTN</name>
<protein>
    <submittedName>
        <fullName evidence="2">Ricin-type beta-trefoil lectin protein</fullName>
    </submittedName>
</protein>
<dbReference type="Gene3D" id="2.80.10.50">
    <property type="match status" value="1"/>
</dbReference>
<dbReference type="InterPro" id="IPR035992">
    <property type="entry name" value="Ricin_B-like_lectins"/>
</dbReference>
<dbReference type="RefSeq" id="WP_133805867.1">
    <property type="nucleotide sequence ID" value="NZ_SNWQ01000045.1"/>
</dbReference>
<dbReference type="InterPro" id="IPR000772">
    <property type="entry name" value="Ricin_B_lectin"/>
</dbReference>
<feature type="domain" description="Ricin B lectin" evidence="1">
    <location>
        <begin position="18"/>
        <end position="65"/>
    </location>
</feature>
<evidence type="ECO:0000313" key="2">
    <source>
        <dbReference type="EMBL" id="TDO29673.1"/>
    </source>
</evidence>
<dbReference type="Proteomes" id="UP000295388">
    <property type="component" value="Unassembled WGS sequence"/>
</dbReference>
<dbReference type="Pfam" id="PF14200">
    <property type="entry name" value="RicinB_lectin_2"/>
    <property type="match status" value="1"/>
</dbReference>
<keyword evidence="2" id="KW-0430">Lectin</keyword>
<accession>A0A4R6J314</accession>
<keyword evidence="3" id="KW-1185">Reference proteome</keyword>
<gene>
    <name evidence="2" type="ORF">EV643_14517</name>
</gene>
<dbReference type="GO" id="GO:0030246">
    <property type="term" value="F:carbohydrate binding"/>
    <property type="evidence" value="ECO:0007669"/>
    <property type="project" value="UniProtKB-KW"/>
</dbReference>
<evidence type="ECO:0000313" key="3">
    <source>
        <dbReference type="Proteomes" id="UP000295388"/>
    </source>
</evidence>
<dbReference type="SUPFAM" id="SSF50370">
    <property type="entry name" value="Ricin B-like lectins"/>
    <property type="match status" value="1"/>
</dbReference>
<evidence type="ECO:0000259" key="1">
    <source>
        <dbReference type="Pfam" id="PF14200"/>
    </source>
</evidence>
<organism evidence="2 3">
    <name type="scientific">Kribbella caucasensis</name>
    <dbReference type="NCBI Taxonomy" id="2512215"/>
    <lineage>
        <taxon>Bacteria</taxon>
        <taxon>Bacillati</taxon>
        <taxon>Actinomycetota</taxon>
        <taxon>Actinomycetes</taxon>
        <taxon>Propionibacteriales</taxon>
        <taxon>Kribbellaceae</taxon>
        <taxon>Kribbella</taxon>
    </lineage>
</organism>
<proteinExistence type="predicted"/>
<dbReference type="AlphaFoldDB" id="A0A4R6J314"/>
<sequence length="69" mass="7609">MHSFRRNAAVALMATLTSAGNGYFRLTNRNPGKLLKIYNNSQADGAIADQWTDTGCACQHWSHVKEGIQ</sequence>
<comment type="caution">
    <text evidence="2">The sequence shown here is derived from an EMBL/GenBank/DDBJ whole genome shotgun (WGS) entry which is preliminary data.</text>
</comment>
<reference evidence="2 3" key="1">
    <citation type="submission" date="2019-03" db="EMBL/GenBank/DDBJ databases">
        <title>Genomic Encyclopedia of Type Strains, Phase III (KMG-III): the genomes of soil and plant-associated and newly described type strains.</title>
        <authorList>
            <person name="Whitman W."/>
        </authorList>
    </citation>
    <scope>NUCLEOTIDE SEQUENCE [LARGE SCALE GENOMIC DNA]</scope>
    <source>
        <strain evidence="2 3">VKM Ac-2527</strain>
    </source>
</reference>
<dbReference type="OrthoDB" id="5958808at2"/>